<keyword evidence="1" id="KW-0472">Membrane</keyword>
<comment type="caution">
    <text evidence="2">The sequence shown here is derived from an EMBL/GenBank/DDBJ whole genome shotgun (WGS) entry which is preliminary data.</text>
</comment>
<dbReference type="STRING" id="915059.NH26_08415"/>
<protein>
    <recommendedName>
        <fullName evidence="4">DUF748 domain-containing protein</fullName>
    </recommendedName>
</protein>
<organism evidence="2 3">
    <name type="scientific">Flammeovirga pacifica</name>
    <dbReference type="NCBI Taxonomy" id="915059"/>
    <lineage>
        <taxon>Bacteria</taxon>
        <taxon>Pseudomonadati</taxon>
        <taxon>Bacteroidota</taxon>
        <taxon>Cytophagia</taxon>
        <taxon>Cytophagales</taxon>
        <taxon>Flammeovirgaceae</taxon>
        <taxon>Flammeovirga</taxon>
    </lineage>
</organism>
<keyword evidence="1" id="KW-1133">Transmembrane helix</keyword>
<dbReference type="EMBL" id="JRYR02000001">
    <property type="protein sequence ID" value="OHX66374.1"/>
    <property type="molecule type" value="Genomic_DNA"/>
</dbReference>
<proteinExistence type="predicted"/>
<reference evidence="2 3" key="1">
    <citation type="journal article" date="2012" name="Int. J. Syst. Evol. Microbiol.">
        <title>Flammeovirga pacifica sp. nov., isolated from deep-sea sediment.</title>
        <authorList>
            <person name="Xu H."/>
            <person name="Fu Y."/>
            <person name="Yang N."/>
            <person name="Ding Z."/>
            <person name="Lai Q."/>
            <person name="Zeng R."/>
        </authorList>
    </citation>
    <scope>NUCLEOTIDE SEQUENCE [LARGE SCALE GENOMIC DNA]</scope>
    <source>
        <strain evidence="3">DSM 24597 / LMG 26175 / WPAGA1</strain>
    </source>
</reference>
<evidence type="ECO:0000313" key="3">
    <source>
        <dbReference type="Proteomes" id="UP000179797"/>
    </source>
</evidence>
<sequence>MEHYFSNIISCCNTYILIHQYNYYIYREYRLFIRRYSLIIYTLLSSSMASNNKKYLKLSLILIVPVLLYFGFQYANTQLERFAIDAIKEVAIGKKGEGYFVNFQHFNIYWSESKLDATGITILPNAESENDNWVNASIDTIVIEFSHLYSGLLLGNIQVKEFSMIKPNLQYFWKEKKEEDKNEQDEHHSPIPKFEVLGKRLNKIGISGINIIDVTFNGYLVMPDNQHQHIFHTTQNIQLSGINFHLDERKEEDIIDIEKIAYNVGPTFMKAYGKLYEYEFDSLWVSDEDNSFSIHKFNLRPQSSPEVFFKRVGKQTDMMSISLDSMLGNGFDANSLFKHNVINLDELTLDGAEILIYRDKNYEEDTTVFKKLPHRLLQTIDYSIKLDKFALNHSTLTYKEKSKNAKQPGTISIKDINLLINNINTDLKKNIHLDLKCKLFSKRNTHISLDLNTSDQASHFLTGHGKIPAFSMYHLNKFTHPNMGVLFQKGEVVDINFDIKMNDKIGRGNLDFYYKDLKLKLIGKNDNKTNFVESLTGFAANSLAYNKNLPGKHARHAPLYFERVPYKSVVHYVIHTILSGAETAVIGTYGQLPHKERKAYKNQGHHHRK</sequence>
<gene>
    <name evidence="2" type="ORF">NH26_08415</name>
</gene>
<dbReference type="AlphaFoldDB" id="A0A1S1YZD1"/>
<evidence type="ECO:0000313" key="2">
    <source>
        <dbReference type="EMBL" id="OHX66374.1"/>
    </source>
</evidence>
<keyword evidence="1" id="KW-0812">Transmembrane</keyword>
<name>A0A1S1YZD1_FLAPC</name>
<dbReference type="Proteomes" id="UP000179797">
    <property type="component" value="Unassembled WGS sequence"/>
</dbReference>
<accession>A0A1S1YZD1</accession>
<feature type="transmembrane region" description="Helical" evidence="1">
    <location>
        <begin position="55"/>
        <end position="72"/>
    </location>
</feature>
<evidence type="ECO:0008006" key="4">
    <source>
        <dbReference type="Google" id="ProtNLM"/>
    </source>
</evidence>
<evidence type="ECO:0000256" key="1">
    <source>
        <dbReference type="SAM" id="Phobius"/>
    </source>
</evidence>
<keyword evidence="3" id="KW-1185">Reference proteome</keyword>